<feature type="region of interest" description="Disordered" evidence="5">
    <location>
        <begin position="370"/>
        <end position="447"/>
    </location>
</feature>
<name>A0A0C2GUC5_9BILA</name>
<evidence type="ECO:0000256" key="4">
    <source>
        <dbReference type="PROSITE-ProRule" id="PRU00134"/>
    </source>
</evidence>
<feature type="chain" id="PRO_5002149563" evidence="6">
    <location>
        <begin position="22"/>
        <end position="465"/>
    </location>
</feature>
<dbReference type="Gene3D" id="6.10.140.2220">
    <property type="match status" value="1"/>
</dbReference>
<dbReference type="GO" id="GO:0005634">
    <property type="term" value="C:nucleus"/>
    <property type="evidence" value="ECO:0007669"/>
    <property type="project" value="TreeGrafter"/>
</dbReference>
<feature type="compositionally biased region" description="Basic and acidic residues" evidence="5">
    <location>
        <begin position="376"/>
        <end position="394"/>
    </location>
</feature>
<evidence type="ECO:0000256" key="2">
    <source>
        <dbReference type="ARBA" id="ARBA00022771"/>
    </source>
</evidence>
<dbReference type="Gene3D" id="1.25.40.10">
    <property type="entry name" value="Tetratricopeptide repeat domain"/>
    <property type="match status" value="1"/>
</dbReference>
<dbReference type="Pfam" id="PF01753">
    <property type="entry name" value="zf-MYND"/>
    <property type="match status" value="1"/>
</dbReference>
<dbReference type="GO" id="GO:0008270">
    <property type="term" value="F:zinc ion binding"/>
    <property type="evidence" value="ECO:0007669"/>
    <property type="project" value="UniProtKB-KW"/>
</dbReference>
<keyword evidence="1" id="KW-0479">Metal-binding</keyword>
<keyword evidence="6" id="KW-0732">Signal</keyword>
<keyword evidence="9" id="KW-1185">Reference proteome</keyword>
<evidence type="ECO:0000313" key="8">
    <source>
        <dbReference type="EMBL" id="KIH64985.1"/>
    </source>
</evidence>
<organism evidence="8 9">
    <name type="scientific">Ancylostoma duodenale</name>
    <dbReference type="NCBI Taxonomy" id="51022"/>
    <lineage>
        <taxon>Eukaryota</taxon>
        <taxon>Metazoa</taxon>
        <taxon>Ecdysozoa</taxon>
        <taxon>Nematoda</taxon>
        <taxon>Chromadorea</taxon>
        <taxon>Rhabditida</taxon>
        <taxon>Rhabditina</taxon>
        <taxon>Rhabditomorpha</taxon>
        <taxon>Strongyloidea</taxon>
        <taxon>Ancylostomatidae</taxon>
        <taxon>Ancylostomatinae</taxon>
        <taxon>Ancylostoma</taxon>
    </lineage>
</organism>
<proteinExistence type="predicted"/>
<dbReference type="PANTHER" id="PTHR12197:SF241">
    <property type="entry name" value="MYND-TYPE DOMAIN-CONTAINING PROTEIN"/>
    <property type="match status" value="1"/>
</dbReference>
<dbReference type="EMBL" id="KN727775">
    <property type="protein sequence ID" value="KIH64985.1"/>
    <property type="molecule type" value="Genomic_DNA"/>
</dbReference>
<evidence type="ECO:0000256" key="5">
    <source>
        <dbReference type="SAM" id="MobiDB-lite"/>
    </source>
</evidence>
<evidence type="ECO:0000256" key="6">
    <source>
        <dbReference type="SAM" id="SignalP"/>
    </source>
</evidence>
<dbReference type="AlphaFoldDB" id="A0A0C2GUC5"/>
<keyword evidence="3" id="KW-0862">Zinc</keyword>
<dbReference type="Gene3D" id="2.170.270.10">
    <property type="entry name" value="SET domain"/>
    <property type="match status" value="1"/>
</dbReference>
<feature type="compositionally biased region" description="Basic and acidic residues" evidence="5">
    <location>
        <begin position="401"/>
        <end position="420"/>
    </location>
</feature>
<keyword evidence="2 4" id="KW-0863">Zinc-finger</keyword>
<evidence type="ECO:0000256" key="3">
    <source>
        <dbReference type="ARBA" id="ARBA00022833"/>
    </source>
</evidence>
<dbReference type="InterPro" id="IPR002893">
    <property type="entry name" value="Znf_MYND"/>
</dbReference>
<dbReference type="Proteomes" id="UP000054047">
    <property type="component" value="Unassembled WGS sequence"/>
</dbReference>
<evidence type="ECO:0000256" key="1">
    <source>
        <dbReference type="ARBA" id="ARBA00022723"/>
    </source>
</evidence>
<gene>
    <name evidence="8" type="ORF">ANCDUO_04694</name>
</gene>
<dbReference type="PANTHER" id="PTHR12197">
    <property type="entry name" value="HISTONE-LYSINE N-METHYLTRANSFERASE SMYD"/>
    <property type="match status" value="1"/>
</dbReference>
<dbReference type="SUPFAM" id="SSF144232">
    <property type="entry name" value="HIT/MYND zinc finger-like"/>
    <property type="match status" value="1"/>
</dbReference>
<dbReference type="InterPro" id="IPR050869">
    <property type="entry name" value="H3K4_H4K5_MeTrfase"/>
</dbReference>
<evidence type="ECO:0000313" key="9">
    <source>
        <dbReference type="Proteomes" id="UP000054047"/>
    </source>
</evidence>
<dbReference type="InterPro" id="IPR046341">
    <property type="entry name" value="SET_dom_sf"/>
</dbReference>
<dbReference type="OrthoDB" id="265717at2759"/>
<reference evidence="8 9" key="1">
    <citation type="submission" date="2013-12" db="EMBL/GenBank/DDBJ databases">
        <title>Draft genome of the parsitic nematode Ancylostoma duodenale.</title>
        <authorList>
            <person name="Mitreva M."/>
        </authorList>
    </citation>
    <scope>NUCLEOTIDE SEQUENCE [LARGE SCALE GENOMIC DNA]</scope>
    <source>
        <strain evidence="8 9">Zhejiang</strain>
    </source>
</reference>
<dbReference type="Gene3D" id="1.10.220.160">
    <property type="match status" value="1"/>
</dbReference>
<dbReference type="InterPro" id="IPR011990">
    <property type="entry name" value="TPR-like_helical_dom_sf"/>
</dbReference>
<evidence type="ECO:0000259" key="7">
    <source>
        <dbReference type="PROSITE" id="PS50865"/>
    </source>
</evidence>
<dbReference type="PROSITE" id="PS50865">
    <property type="entry name" value="ZF_MYND_2"/>
    <property type="match status" value="1"/>
</dbReference>
<accession>A0A0C2GUC5</accession>
<sequence>MFYYTQALSYFIACIFRRCLGCGFALFCGKECQTLGWKDHKAECKGLRKVSSIPDIEIRMLGRIVLRHKEICSGKDKKTENFYKDRTSKRSLLEIWAHTDLIQKDHYAMRKFEDIYEQLVGFYETKFLLPKEIVFELHCRDYINRHAISDRGYMKFQEIGKGLYLDLCAYDHSCRPNTIYTCNGFIATLRALNSNVVMEDKTRTFYSYIDLLSSLQQRKKQLKDTWYFDCQCERCTDPDDHILTSILCPRCPLRKLQEYVMEAVSAMRFVDKIIEDREMEQMPKKTRIEFLEDLLERFTKILSGSNIYLCKLIQIHSCSRNIGIFLNNLDRCEEAVKYFREADEILEFTLDSGHPMTVENRELLEQTLKNLGIPPKTEKVENSAEKDTAAHEKASSNVKAESSEEKAAEDPKNGVQKKAENSIVTENTNPEKPKQAAPPGKTKQKMMKYADLFSDDLSDLPDLIL</sequence>
<feature type="signal peptide" evidence="6">
    <location>
        <begin position="1"/>
        <end position="21"/>
    </location>
</feature>
<protein>
    <submittedName>
        <fullName evidence="8">MYND finger</fullName>
    </submittedName>
</protein>
<feature type="domain" description="MYND-type" evidence="7">
    <location>
        <begin position="17"/>
        <end position="44"/>
    </location>
</feature>